<feature type="chain" id="PRO_5040289129" evidence="1">
    <location>
        <begin position="20"/>
        <end position="219"/>
    </location>
</feature>
<comment type="caution">
    <text evidence="2">The sequence shown here is derived from an EMBL/GenBank/DDBJ whole genome shotgun (WGS) entry which is preliminary data.</text>
</comment>
<protein>
    <submittedName>
        <fullName evidence="2">Uncharacterized protein</fullName>
    </submittedName>
</protein>
<reference evidence="2" key="2">
    <citation type="submission" date="2021-08" db="EMBL/GenBank/DDBJ databases">
        <authorList>
            <person name="Gostincar C."/>
            <person name="Sun X."/>
            <person name="Song Z."/>
            <person name="Gunde-Cimerman N."/>
        </authorList>
    </citation>
    <scope>NUCLEOTIDE SEQUENCE</scope>
    <source>
        <strain evidence="2">EXF-9911</strain>
    </source>
</reference>
<feature type="non-terminal residue" evidence="2">
    <location>
        <position position="219"/>
    </location>
</feature>
<dbReference type="EMBL" id="JAHFXF010000001">
    <property type="protein sequence ID" value="KAG9701314.1"/>
    <property type="molecule type" value="Genomic_DNA"/>
</dbReference>
<evidence type="ECO:0000256" key="1">
    <source>
        <dbReference type="SAM" id="SignalP"/>
    </source>
</evidence>
<evidence type="ECO:0000313" key="2">
    <source>
        <dbReference type="EMBL" id="KAG9701314.1"/>
    </source>
</evidence>
<reference evidence="2" key="1">
    <citation type="journal article" date="2021" name="J Fungi (Basel)">
        <title>Virulence traits and population genomics of the black yeast Aureobasidium melanogenum.</title>
        <authorList>
            <person name="Cernosa A."/>
            <person name="Sun X."/>
            <person name="Gostincar C."/>
            <person name="Fang C."/>
            <person name="Gunde-Cimerman N."/>
            <person name="Song Z."/>
        </authorList>
    </citation>
    <scope>NUCLEOTIDE SEQUENCE</scope>
    <source>
        <strain evidence="2">EXF-9911</strain>
    </source>
</reference>
<dbReference type="Proteomes" id="UP000779574">
    <property type="component" value="Unassembled WGS sequence"/>
</dbReference>
<dbReference type="AlphaFoldDB" id="A0A9P8EZ86"/>
<keyword evidence="1" id="KW-0732">Signal</keyword>
<organism evidence="2 3">
    <name type="scientific">Aureobasidium melanogenum</name>
    <name type="common">Aureobasidium pullulans var. melanogenum</name>
    <dbReference type="NCBI Taxonomy" id="46634"/>
    <lineage>
        <taxon>Eukaryota</taxon>
        <taxon>Fungi</taxon>
        <taxon>Dikarya</taxon>
        <taxon>Ascomycota</taxon>
        <taxon>Pezizomycotina</taxon>
        <taxon>Dothideomycetes</taxon>
        <taxon>Dothideomycetidae</taxon>
        <taxon>Dothideales</taxon>
        <taxon>Saccotheciaceae</taxon>
        <taxon>Aureobasidium</taxon>
    </lineage>
</organism>
<name>A0A9P8EZ86_AURME</name>
<proteinExistence type="predicted"/>
<sequence>MQQWHVIVLCPLILYFVLGDMNFSLKAQEAGTCSRVLIEPSIPPSFVLINNTVRHLCSIADVYTWHSAIKKLDHSHFRLPWKNPGSRLQRCFNERSSDHTGITLLPRQSSAHTVRQRHVVPGHTHMILSRREGMVAVHYVSNSWGIQHAITTYRHTKRHLCYLKQRRLVDKDRSPSHDASDHVIGELIPLHHKSDLQALDTQIPGFTPTWGPKLHQNLP</sequence>
<evidence type="ECO:0000313" key="3">
    <source>
        <dbReference type="Proteomes" id="UP000779574"/>
    </source>
</evidence>
<gene>
    <name evidence="2" type="ORF">KCU76_g41</name>
</gene>
<feature type="signal peptide" evidence="1">
    <location>
        <begin position="1"/>
        <end position="19"/>
    </location>
</feature>
<accession>A0A9P8EZ86</accession>